<dbReference type="Proteomes" id="UP000006039">
    <property type="component" value="Unassembled WGS sequence"/>
</dbReference>
<dbReference type="GeneID" id="20341345"/>
<organism evidence="2">
    <name type="scientific">Gaeumannomyces tritici (strain R3-111a-1)</name>
    <name type="common">Wheat and barley take-all root rot fungus</name>
    <name type="synonym">Gaeumannomyces graminis var. tritici</name>
    <dbReference type="NCBI Taxonomy" id="644352"/>
    <lineage>
        <taxon>Eukaryota</taxon>
        <taxon>Fungi</taxon>
        <taxon>Dikarya</taxon>
        <taxon>Ascomycota</taxon>
        <taxon>Pezizomycotina</taxon>
        <taxon>Sordariomycetes</taxon>
        <taxon>Sordariomycetidae</taxon>
        <taxon>Magnaporthales</taxon>
        <taxon>Magnaporthaceae</taxon>
        <taxon>Gaeumannomyces</taxon>
    </lineage>
</organism>
<reference evidence="2" key="2">
    <citation type="submission" date="2010-07" db="EMBL/GenBank/DDBJ databases">
        <authorList>
            <consortium name="The Broad Institute Genome Sequencing Platform"/>
            <consortium name="Broad Institute Genome Sequencing Center for Infectious Disease"/>
            <person name="Ma L.-J."/>
            <person name="Dead R."/>
            <person name="Young S."/>
            <person name="Zeng Q."/>
            <person name="Koehrsen M."/>
            <person name="Alvarado L."/>
            <person name="Berlin A."/>
            <person name="Chapman S.B."/>
            <person name="Chen Z."/>
            <person name="Freedman E."/>
            <person name="Gellesch M."/>
            <person name="Goldberg J."/>
            <person name="Griggs A."/>
            <person name="Gujja S."/>
            <person name="Heilman E.R."/>
            <person name="Heiman D."/>
            <person name="Hepburn T."/>
            <person name="Howarth C."/>
            <person name="Jen D."/>
            <person name="Larson L."/>
            <person name="Mehta T."/>
            <person name="Neiman D."/>
            <person name="Pearson M."/>
            <person name="Roberts A."/>
            <person name="Saif S."/>
            <person name="Shea T."/>
            <person name="Shenoy N."/>
            <person name="Sisk P."/>
            <person name="Stolte C."/>
            <person name="Sykes S."/>
            <person name="Walk T."/>
            <person name="White J."/>
            <person name="Yandava C."/>
            <person name="Haas B."/>
            <person name="Nusbaum C."/>
            <person name="Birren B."/>
        </authorList>
    </citation>
    <scope>NUCLEOTIDE SEQUENCE</scope>
    <source>
        <strain evidence="2">R3-111a-1</strain>
    </source>
</reference>
<proteinExistence type="predicted"/>
<reference evidence="3" key="5">
    <citation type="submission" date="2018-04" db="UniProtKB">
        <authorList>
            <consortium name="EnsemblFungi"/>
        </authorList>
    </citation>
    <scope>IDENTIFICATION</scope>
    <source>
        <strain evidence="3">R3-111a-1</strain>
    </source>
</reference>
<reference evidence="4" key="1">
    <citation type="submission" date="2010-07" db="EMBL/GenBank/DDBJ databases">
        <title>The genome sequence of Gaeumannomyces graminis var. tritici strain R3-111a-1.</title>
        <authorList>
            <consortium name="The Broad Institute Genome Sequencing Platform"/>
            <person name="Ma L.-J."/>
            <person name="Dead R."/>
            <person name="Young S."/>
            <person name="Zeng Q."/>
            <person name="Koehrsen M."/>
            <person name="Alvarado L."/>
            <person name="Berlin A."/>
            <person name="Chapman S.B."/>
            <person name="Chen Z."/>
            <person name="Freedman E."/>
            <person name="Gellesch M."/>
            <person name="Goldberg J."/>
            <person name="Griggs A."/>
            <person name="Gujja S."/>
            <person name="Heilman E.R."/>
            <person name="Heiman D."/>
            <person name="Hepburn T."/>
            <person name="Howarth C."/>
            <person name="Jen D."/>
            <person name="Larson L."/>
            <person name="Mehta T."/>
            <person name="Neiman D."/>
            <person name="Pearson M."/>
            <person name="Roberts A."/>
            <person name="Saif S."/>
            <person name="Shea T."/>
            <person name="Shenoy N."/>
            <person name="Sisk P."/>
            <person name="Stolte C."/>
            <person name="Sykes S."/>
            <person name="Walk T."/>
            <person name="White J."/>
            <person name="Yandava C."/>
            <person name="Haas B."/>
            <person name="Nusbaum C."/>
            <person name="Birren B."/>
        </authorList>
    </citation>
    <scope>NUCLEOTIDE SEQUENCE [LARGE SCALE GENOMIC DNA]</scope>
    <source>
        <strain evidence="4">R3-111a-1</strain>
    </source>
</reference>
<evidence type="ECO:0000313" key="4">
    <source>
        <dbReference type="Proteomes" id="UP000006039"/>
    </source>
</evidence>
<reference evidence="2" key="3">
    <citation type="submission" date="2010-09" db="EMBL/GenBank/DDBJ databases">
        <title>Annotation of Gaeumannomyces graminis var. tritici R3-111a-1.</title>
        <authorList>
            <consortium name="The Broad Institute Genome Sequencing Platform"/>
            <person name="Ma L.-J."/>
            <person name="Dead R."/>
            <person name="Young S.K."/>
            <person name="Zeng Q."/>
            <person name="Gargeya S."/>
            <person name="Fitzgerald M."/>
            <person name="Haas B."/>
            <person name="Abouelleil A."/>
            <person name="Alvarado L."/>
            <person name="Arachchi H.M."/>
            <person name="Berlin A."/>
            <person name="Brown A."/>
            <person name="Chapman S.B."/>
            <person name="Chen Z."/>
            <person name="Dunbar C."/>
            <person name="Freedman E."/>
            <person name="Gearin G."/>
            <person name="Gellesch M."/>
            <person name="Goldberg J."/>
            <person name="Griggs A."/>
            <person name="Gujja S."/>
            <person name="Heiman D."/>
            <person name="Howarth C."/>
            <person name="Larson L."/>
            <person name="Lui A."/>
            <person name="MacDonald P.J.P."/>
            <person name="Mehta T."/>
            <person name="Montmayeur A."/>
            <person name="Murphy C."/>
            <person name="Neiman D."/>
            <person name="Pearson M."/>
            <person name="Priest M."/>
            <person name="Roberts A."/>
            <person name="Saif S."/>
            <person name="Shea T."/>
            <person name="Shenoy N."/>
            <person name="Sisk P."/>
            <person name="Stolte C."/>
            <person name="Sykes S."/>
            <person name="Yandava C."/>
            <person name="Wortman J."/>
            <person name="Nusbaum C."/>
            <person name="Birren B."/>
        </authorList>
    </citation>
    <scope>NUCLEOTIDE SEQUENCE</scope>
    <source>
        <strain evidence="2">R3-111a-1</strain>
    </source>
</reference>
<evidence type="ECO:0000313" key="3">
    <source>
        <dbReference type="EnsemblFungi" id="EJT80895"/>
    </source>
</evidence>
<dbReference type="VEuPathDB" id="FungiDB:GGTG_00887"/>
<accession>J3NI02</accession>
<dbReference type="EMBL" id="GL385395">
    <property type="protein sequence ID" value="EJT80895.1"/>
    <property type="molecule type" value="Genomic_DNA"/>
</dbReference>
<protein>
    <submittedName>
        <fullName evidence="2 3">Uncharacterized protein</fullName>
    </submittedName>
</protein>
<dbReference type="AlphaFoldDB" id="J3NI02"/>
<feature type="region of interest" description="Disordered" evidence="1">
    <location>
        <begin position="93"/>
        <end position="136"/>
    </location>
</feature>
<evidence type="ECO:0000256" key="1">
    <source>
        <dbReference type="SAM" id="MobiDB-lite"/>
    </source>
</evidence>
<reference evidence="3" key="4">
    <citation type="journal article" date="2015" name="G3 (Bethesda)">
        <title>Genome sequences of three phytopathogenic species of the Magnaporthaceae family of fungi.</title>
        <authorList>
            <person name="Okagaki L.H."/>
            <person name="Nunes C.C."/>
            <person name="Sailsbery J."/>
            <person name="Clay B."/>
            <person name="Brown D."/>
            <person name="John T."/>
            <person name="Oh Y."/>
            <person name="Young N."/>
            <person name="Fitzgerald M."/>
            <person name="Haas B.J."/>
            <person name="Zeng Q."/>
            <person name="Young S."/>
            <person name="Adiconis X."/>
            <person name="Fan L."/>
            <person name="Levin J.Z."/>
            <person name="Mitchell T.K."/>
            <person name="Okubara P.A."/>
            <person name="Farman M.L."/>
            <person name="Kohn L.M."/>
            <person name="Birren B."/>
            <person name="Ma L.-J."/>
            <person name="Dean R.A."/>
        </authorList>
    </citation>
    <scope>NUCLEOTIDE SEQUENCE</scope>
    <source>
        <strain evidence="3">R3-111a-1</strain>
    </source>
</reference>
<sequence length="136" mass="14747">MAAVSVAQQKHKGGTKADQGRRQILLAPTHARRRHSSRSASNFGSRLLVGYGTDKIGAAHLAPAHPPVCLVLPVSTIHPLRPIIHPPIQVGAKTLHQRQPTQQIPERAHQRLGLESPTPQFSPTAFRPPSLYPKPG</sequence>
<gene>
    <name evidence="3" type="primary">20341345</name>
    <name evidence="2" type="ORF">GGTG_00887</name>
</gene>
<dbReference type="EnsemblFungi" id="EJT80895">
    <property type="protein sequence ID" value="EJT80895"/>
    <property type="gene ID" value="GGTG_00887"/>
</dbReference>
<keyword evidence="4" id="KW-1185">Reference proteome</keyword>
<dbReference type="HOGENOM" id="CLU_1875555_0_0_1"/>
<name>J3NI02_GAET3</name>
<feature type="region of interest" description="Disordered" evidence="1">
    <location>
        <begin position="1"/>
        <end position="22"/>
    </location>
</feature>
<dbReference type="RefSeq" id="XP_009216904.1">
    <property type="nucleotide sequence ID" value="XM_009218640.1"/>
</dbReference>
<evidence type="ECO:0000313" key="2">
    <source>
        <dbReference type="EMBL" id="EJT80895.1"/>
    </source>
</evidence>